<keyword evidence="3" id="KW-1185">Reference proteome</keyword>
<feature type="compositionally biased region" description="Basic and acidic residues" evidence="1">
    <location>
        <begin position="219"/>
        <end position="231"/>
    </location>
</feature>
<dbReference type="GeneID" id="109704198"/>
<dbReference type="AlphaFoldDB" id="A0A6P5EGG6"/>
<accession>A0A6P5EGG6</accession>
<sequence>MEGMATAAVPVARRPAPANVATGSGTSNLEDVAAAVERKRALAALMMFQKFDPPVFDGEKVEPWMIESWVDSMETLFEDLYTLERDKVHLATRYLERTAKVWWKRLKQDRSPDLPPLTWEEFWGLLYAKYFPDSEKKKLQEQFRKLKQGNRSIGEYEREFSHIIDCVPEVVRDDRDQADWFKRGLQSDIYKVVHALKLTTFTEVLDRALWVEQGNTHIREEREANEKDGGKKLAQGGSGAQSKSRKPPKYPRT</sequence>
<protein>
    <submittedName>
        <fullName evidence="4">Uncharacterized protein LOC109704198</fullName>
    </submittedName>
</protein>
<evidence type="ECO:0000259" key="2">
    <source>
        <dbReference type="Pfam" id="PF03732"/>
    </source>
</evidence>
<proteinExistence type="predicted"/>
<feature type="compositionally biased region" description="Basic residues" evidence="1">
    <location>
        <begin position="243"/>
        <end position="253"/>
    </location>
</feature>
<dbReference type="Pfam" id="PF03732">
    <property type="entry name" value="Retrotrans_gag"/>
    <property type="match status" value="1"/>
</dbReference>
<dbReference type="OrthoDB" id="8068363at2759"/>
<feature type="domain" description="Retrotransposon gag" evidence="2">
    <location>
        <begin position="90"/>
        <end position="186"/>
    </location>
</feature>
<dbReference type="Proteomes" id="UP000515123">
    <property type="component" value="Unplaced"/>
</dbReference>
<evidence type="ECO:0000313" key="3">
    <source>
        <dbReference type="Proteomes" id="UP000515123"/>
    </source>
</evidence>
<reference evidence="3" key="1">
    <citation type="journal article" date="2015" name="Nat. Genet.">
        <title>The pineapple genome and the evolution of CAM photosynthesis.</title>
        <authorList>
            <person name="Ming R."/>
            <person name="VanBuren R."/>
            <person name="Wai C.M."/>
            <person name="Tang H."/>
            <person name="Schatz M.C."/>
            <person name="Bowers J.E."/>
            <person name="Lyons E."/>
            <person name="Wang M.L."/>
            <person name="Chen J."/>
            <person name="Biggers E."/>
            <person name="Zhang J."/>
            <person name="Huang L."/>
            <person name="Zhang L."/>
            <person name="Miao W."/>
            <person name="Zhang J."/>
            <person name="Ye Z."/>
            <person name="Miao C."/>
            <person name="Lin Z."/>
            <person name="Wang H."/>
            <person name="Zhou H."/>
            <person name="Yim W.C."/>
            <person name="Priest H.D."/>
            <person name="Zheng C."/>
            <person name="Woodhouse M."/>
            <person name="Edger P.P."/>
            <person name="Guyot R."/>
            <person name="Guo H.B."/>
            <person name="Guo H."/>
            <person name="Zheng G."/>
            <person name="Singh R."/>
            <person name="Sharma A."/>
            <person name="Min X."/>
            <person name="Zheng Y."/>
            <person name="Lee H."/>
            <person name="Gurtowski J."/>
            <person name="Sedlazeck F.J."/>
            <person name="Harkess A."/>
            <person name="McKain M.R."/>
            <person name="Liao Z."/>
            <person name="Fang J."/>
            <person name="Liu J."/>
            <person name="Zhang X."/>
            <person name="Zhang Q."/>
            <person name="Hu W."/>
            <person name="Qin Y."/>
            <person name="Wang K."/>
            <person name="Chen L.Y."/>
            <person name="Shirley N."/>
            <person name="Lin Y.R."/>
            <person name="Liu L.Y."/>
            <person name="Hernandez A.G."/>
            <person name="Wright C.L."/>
            <person name="Bulone V."/>
            <person name="Tuskan G.A."/>
            <person name="Heath K."/>
            <person name="Zee F."/>
            <person name="Moore P.H."/>
            <person name="Sunkar R."/>
            <person name="Leebens-Mack J.H."/>
            <person name="Mockler T."/>
            <person name="Bennetzen J.L."/>
            <person name="Freeling M."/>
            <person name="Sankoff D."/>
            <person name="Paterson A.H."/>
            <person name="Zhu X."/>
            <person name="Yang X."/>
            <person name="Smith J.A."/>
            <person name="Cushman J.C."/>
            <person name="Paull R.E."/>
            <person name="Yu Q."/>
        </authorList>
    </citation>
    <scope>NUCLEOTIDE SEQUENCE [LARGE SCALE GENOMIC DNA]</scope>
    <source>
        <strain evidence="3">cv. F153</strain>
    </source>
</reference>
<evidence type="ECO:0000313" key="4">
    <source>
        <dbReference type="RefSeq" id="XP_020080555.1"/>
    </source>
</evidence>
<feature type="region of interest" description="Disordered" evidence="1">
    <location>
        <begin position="219"/>
        <end position="253"/>
    </location>
</feature>
<reference evidence="4" key="2">
    <citation type="submission" date="2025-08" db="UniProtKB">
        <authorList>
            <consortium name="RefSeq"/>
        </authorList>
    </citation>
    <scope>IDENTIFICATION</scope>
    <source>
        <tissue evidence="4">Leaf</tissue>
    </source>
</reference>
<dbReference type="PANTHER" id="PTHR34482:SF49">
    <property type="entry name" value="RETROTRANSPOSON GAG DOMAIN-CONTAINING PROTEIN"/>
    <property type="match status" value="1"/>
</dbReference>
<dbReference type="RefSeq" id="XP_020080555.1">
    <property type="nucleotide sequence ID" value="XM_020224966.1"/>
</dbReference>
<gene>
    <name evidence="4" type="primary">LOC109704198</name>
</gene>
<organism evidence="3 4">
    <name type="scientific">Ananas comosus</name>
    <name type="common">Pineapple</name>
    <name type="synonym">Ananas ananas</name>
    <dbReference type="NCBI Taxonomy" id="4615"/>
    <lineage>
        <taxon>Eukaryota</taxon>
        <taxon>Viridiplantae</taxon>
        <taxon>Streptophyta</taxon>
        <taxon>Embryophyta</taxon>
        <taxon>Tracheophyta</taxon>
        <taxon>Spermatophyta</taxon>
        <taxon>Magnoliopsida</taxon>
        <taxon>Liliopsida</taxon>
        <taxon>Poales</taxon>
        <taxon>Bromeliaceae</taxon>
        <taxon>Bromelioideae</taxon>
        <taxon>Ananas</taxon>
    </lineage>
</organism>
<dbReference type="InterPro" id="IPR005162">
    <property type="entry name" value="Retrotrans_gag_dom"/>
</dbReference>
<dbReference type="PANTHER" id="PTHR34482">
    <property type="entry name" value="DNA DAMAGE-INDUCIBLE PROTEIN 1-LIKE"/>
    <property type="match status" value="1"/>
</dbReference>
<evidence type="ECO:0000256" key="1">
    <source>
        <dbReference type="SAM" id="MobiDB-lite"/>
    </source>
</evidence>
<name>A0A6P5EGG6_ANACO</name>